<proteinExistence type="predicted"/>
<dbReference type="Proteomes" id="UP000271098">
    <property type="component" value="Unassembled WGS sequence"/>
</dbReference>
<dbReference type="WBParaSite" id="GPUH_0002666001-mRNA-1">
    <property type="protein sequence ID" value="GPUH_0002666001-mRNA-1"/>
    <property type="gene ID" value="GPUH_0002666001"/>
</dbReference>
<feature type="domain" description="RRM" evidence="1">
    <location>
        <begin position="2"/>
        <end position="68"/>
    </location>
</feature>
<evidence type="ECO:0000313" key="5">
    <source>
        <dbReference type="WBParaSite" id="GPUH_0002656501-mRNA-1"/>
    </source>
</evidence>
<evidence type="ECO:0000313" key="4">
    <source>
        <dbReference type="Proteomes" id="UP000271098"/>
    </source>
</evidence>
<dbReference type="GO" id="GO:0043005">
    <property type="term" value="C:neuron projection"/>
    <property type="evidence" value="ECO:0007669"/>
    <property type="project" value="TreeGrafter"/>
</dbReference>
<dbReference type="GO" id="GO:0003730">
    <property type="term" value="F:mRNA 3'-UTR binding"/>
    <property type="evidence" value="ECO:0007669"/>
    <property type="project" value="InterPro"/>
</dbReference>
<accession>A0A183F089</accession>
<dbReference type="GO" id="GO:0005737">
    <property type="term" value="C:cytoplasm"/>
    <property type="evidence" value="ECO:0007669"/>
    <property type="project" value="TreeGrafter"/>
</dbReference>
<dbReference type="PANTHER" id="PTHR12566">
    <property type="entry name" value="CYTOPLASMIC POLYADENYLATION ELEMENT BINDING PROTEIN CPEB"/>
    <property type="match status" value="1"/>
</dbReference>
<dbReference type="OrthoDB" id="10033548at2759"/>
<dbReference type="GO" id="GO:0043022">
    <property type="term" value="F:ribosome binding"/>
    <property type="evidence" value="ECO:0007669"/>
    <property type="project" value="TreeGrafter"/>
</dbReference>
<evidence type="ECO:0000313" key="2">
    <source>
        <dbReference type="EMBL" id="VDN45692.1"/>
    </source>
</evidence>
<dbReference type="Pfam" id="PF16367">
    <property type="entry name" value="RRM_7"/>
    <property type="match status" value="1"/>
</dbReference>
<reference evidence="2 4" key="2">
    <citation type="submission" date="2018-11" db="EMBL/GenBank/DDBJ databases">
        <authorList>
            <consortium name="Pathogen Informatics"/>
        </authorList>
    </citation>
    <scope>NUCLEOTIDE SEQUENCE [LARGE SCALE GENOMIC DNA]</scope>
</reference>
<reference evidence="5 6" key="1">
    <citation type="submission" date="2016-06" db="UniProtKB">
        <authorList>
            <consortium name="WormBaseParasite"/>
        </authorList>
    </citation>
    <scope>IDENTIFICATION</scope>
</reference>
<evidence type="ECO:0000313" key="6">
    <source>
        <dbReference type="WBParaSite" id="GPUH_0002666001-mRNA-1"/>
    </source>
</evidence>
<evidence type="ECO:0000313" key="3">
    <source>
        <dbReference type="EMBL" id="VDN45829.1"/>
    </source>
</evidence>
<dbReference type="InterPro" id="IPR012677">
    <property type="entry name" value="Nucleotide-bd_a/b_plait_sf"/>
</dbReference>
<dbReference type="PANTHER" id="PTHR12566:SF9">
    <property type="entry name" value="CYTOPLASMIC POLYADENYLATION ELEMENT-BINDING PROTEIN 1"/>
    <property type="match status" value="1"/>
</dbReference>
<dbReference type="AlphaFoldDB" id="A0A183F089"/>
<dbReference type="Gene3D" id="3.30.70.330">
    <property type="match status" value="1"/>
</dbReference>
<evidence type="ECO:0000259" key="1">
    <source>
        <dbReference type="Pfam" id="PF16367"/>
    </source>
</evidence>
<dbReference type="EMBL" id="UYRT01111693">
    <property type="protein sequence ID" value="VDN45692.1"/>
    <property type="molecule type" value="Genomic_DNA"/>
</dbReference>
<dbReference type="EMBL" id="UYRT01112456">
    <property type="protein sequence ID" value="VDN45829.1"/>
    <property type="molecule type" value="Genomic_DNA"/>
</dbReference>
<organism evidence="6">
    <name type="scientific">Gongylonema pulchrum</name>
    <dbReference type="NCBI Taxonomy" id="637853"/>
    <lineage>
        <taxon>Eukaryota</taxon>
        <taxon>Metazoa</taxon>
        <taxon>Ecdysozoa</taxon>
        <taxon>Nematoda</taxon>
        <taxon>Chromadorea</taxon>
        <taxon>Rhabditida</taxon>
        <taxon>Spirurina</taxon>
        <taxon>Spiruromorpha</taxon>
        <taxon>Spiruroidea</taxon>
        <taxon>Gongylonematidae</taxon>
        <taxon>Gongylonema</taxon>
    </lineage>
</organism>
<dbReference type="WBParaSite" id="GPUH_0002656501-mRNA-1">
    <property type="protein sequence ID" value="GPUH_0002656501-mRNA-1"/>
    <property type="gene ID" value="GPUH_0002656501"/>
</dbReference>
<gene>
    <name evidence="2" type="ORF">GPUH_LOCUS26536</name>
    <name evidence="3" type="ORF">GPUH_LOCUS26630</name>
</gene>
<keyword evidence="4" id="KW-1185">Reference proteome</keyword>
<name>A0A183F089_9BILA</name>
<dbReference type="InterPro" id="IPR034819">
    <property type="entry name" value="CPEB"/>
</dbReference>
<dbReference type="GO" id="GO:0005634">
    <property type="term" value="C:nucleus"/>
    <property type="evidence" value="ECO:0007669"/>
    <property type="project" value="TreeGrafter"/>
</dbReference>
<dbReference type="GO" id="GO:0008135">
    <property type="term" value="F:translation factor activity, RNA binding"/>
    <property type="evidence" value="ECO:0007669"/>
    <property type="project" value="TreeGrafter"/>
</dbReference>
<dbReference type="GO" id="GO:0000900">
    <property type="term" value="F:mRNA regulatory element binding translation repressor activity"/>
    <property type="evidence" value="ECO:0007669"/>
    <property type="project" value="TreeGrafter"/>
</dbReference>
<dbReference type="InterPro" id="IPR000504">
    <property type="entry name" value="RRM_dom"/>
</dbReference>
<dbReference type="GO" id="GO:0045202">
    <property type="term" value="C:synapse"/>
    <property type="evidence" value="ECO:0007669"/>
    <property type="project" value="TreeGrafter"/>
</dbReference>
<dbReference type="GO" id="GO:2000766">
    <property type="term" value="P:negative regulation of cytoplasmic translation"/>
    <property type="evidence" value="ECO:0007669"/>
    <property type="project" value="TreeGrafter"/>
</dbReference>
<protein>
    <submittedName>
        <fullName evidence="5 6">RRM domain-containing protein</fullName>
    </submittedName>
</protein>
<sequence>MLQAFAKYGVCRVEWPMKDSRNGHADPGRPKGTGYVYMVLECDGAVKSLLQDCTRESGTAGEWYFTVGDARRVSDNL</sequence>